<name>A0A9X0R3V0_9PROT</name>
<feature type="signal peptide" evidence="1">
    <location>
        <begin position="1"/>
        <end position="25"/>
    </location>
</feature>
<dbReference type="InterPro" id="IPR050904">
    <property type="entry name" value="Adhesion/Biosynth-related"/>
</dbReference>
<feature type="domain" description="FAS1" evidence="2">
    <location>
        <begin position="27"/>
        <end position="182"/>
    </location>
</feature>
<dbReference type="PANTHER" id="PTHR10900">
    <property type="entry name" value="PERIOSTIN-RELATED"/>
    <property type="match status" value="1"/>
</dbReference>
<proteinExistence type="predicted"/>
<gene>
    <name evidence="3" type="ORF">H7965_22305</name>
</gene>
<accession>A0A9X0R3V0</accession>
<keyword evidence="1" id="KW-0732">Signal</keyword>
<feature type="chain" id="PRO_5040834183" evidence="1">
    <location>
        <begin position="26"/>
        <end position="184"/>
    </location>
</feature>
<comment type="caution">
    <text evidence="3">The sequence shown here is derived from an EMBL/GenBank/DDBJ whole genome shotgun (WGS) entry which is preliminary data.</text>
</comment>
<sequence>MGHLRTIATLAVLALAAGLPGVARAQPQNCADVIARDRQLSRATQALSRTGILDNLRGVGPFTIFAATDQGIARQPENLGALLFPQEGSARGGPSMDPVLAPSVVNAHIVDGRYPAASLRLGQVLRSRSGGSIEVVSSGNEPVVLRAGPGGFSVGATPGDARITEADIPCTSGVIHKIDHLLVR</sequence>
<dbReference type="EMBL" id="JACOMF010000040">
    <property type="protein sequence ID" value="MBC4018037.1"/>
    <property type="molecule type" value="Genomic_DNA"/>
</dbReference>
<dbReference type="GO" id="GO:0005615">
    <property type="term" value="C:extracellular space"/>
    <property type="evidence" value="ECO:0007669"/>
    <property type="project" value="TreeGrafter"/>
</dbReference>
<evidence type="ECO:0000313" key="3">
    <source>
        <dbReference type="EMBL" id="MBC4018037.1"/>
    </source>
</evidence>
<dbReference type="Pfam" id="PF02469">
    <property type="entry name" value="Fasciclin"/>
    <property type="match status" value="1"/>
</dbReference>
<dbReference type="InterPro" id="IPR036378">
    <property type="entry name" value="FAS1_dom_sf"/>
</dbReference>
<dbReference type="SUPFAM" id="SSF82153">
    <property type="entry name" value="FAS1 domain"/>
    <property type="match status" value="1"/>
</dbReference>
<dbReference type="GO" id="GO:0030198">
    <property type="term" value="P:extracellular matrix organization"/>
    <property type="evidence" value="ECO:0007669"/>
    <property type="project" value="TreeGrafter"/>
</dbReference>
<dbReference type="AlphaFoldDB" id="A0A9X0R3V0"/>
<protein>
    <submittedName>
        <fullName evidence="3">Fasciclin domain-containing protein</fullName>
    </submittedName>
</protein>
<dbReference type="PROSITE" id="PS50213">
    <property type="entry name" value="FAS1"/>
    <property type="match status" value="1"/>
</dbReference>
<evidence type="ECO:0000313" key="4">
    <source>
        <dbReference type="Proteomes" id="UP000600101"/>
    </source>
</evidence>
<dbReference type="Gene3D" id="2.30.180.10">
    <property type="entry name" value="FAS1 domain"/>
    <property type="match status" value="1"/>
</dbReference>
<organism evidence="3 4">
    <name type="scientific">Siccirubricoccus deserti</name>
    <dbReference type="NCBI Taxonomy" id="2013562"/>
    <lineage>
        <taxon>Bacteria</taxon>
        <taxon>Pseudomonadati</taxon>
        <taxon>Pseudomonadota</taxon>
        <taxon>Alphaproteobacteria</taxon>
        <taxon>Acetobacterales</taxon>
        <taxon>Roseomonadaceae</taxon>
        <taxon>Siccirubricoccus</taxon>
    </lineage>
</organism>
<evidence type="ECO:0000259" key="2">
    <source>
        <dbReference type="PROSITE" id="PS50213"/>
    </source>
</evidence>
<dbReference type="GO" id="GO:0031012">
    <property type="term" value="C:extracellular matrix"/>
    <property type="evidence" value="ECO:0007669"/>
    <property type="project" value="TreeGrafter"/>
</dbReference>
<dbReference type="GO" id="GO:0007155">
    <property type="term" value="P:cell adhesion"/>
    <property type="evidence" value="ECO:0007669"/>
    <property type="project" value="TreeGrafter"/>
</dbReference>
<dbReference type="GO" id="GO:0050839">
    <property type="term" value="F:cell adhesion molecule binding"/>
    <property type="evidence" value="ECO:0007669"/>
    <property type="project" value="TreeGrafter"/>
</dbReference>
<evidence type="ECO:0000256" key="1">
    <source>
        <dbReference type="SAM" id="SignalP"/>
    </source>
</evidence>
<dbReference type="SMART" id="SM00554">
    <property type="entry name" value="FAS1"/>
    <property type="match status" value="1"/>
</dbReference>
<keyword evidence="4" id="KW-1185">Reference proteome</keyword>
<dbReference type="RefSeq" id="WP_186772792.1">
    <property type="nucleotide sequence ID" value="NZ_JACOMF010000040.1"/>
</dbReference>
<dbReference type="PANTHER" id="PTHR10900:SF77">
    <property type="entry name" value="FI19380P1"/>
    <property type="match status" value="1"/>
</dbReference>
<dbReference type="Proteomes" id="UP000600101">
    <property type="component" value="Unassembled WGS sequence"/>
</dbReference>
<reference evidence="3" key="1">
    <citation type="submission" date="2020-08" db="EMBL/GenBank/DDBJ databases">
        <authorList>
            <person name="Hu Y."/>
            <person name="Nguyen S.V."/>
            <person name="Li F."/>
            <person name="Fanning S."/>
        </authorList>
    </citation>
    <scope>NUCLEOTIDE SEQUENCE</scope>
    <source>
        <strain evidence="3">SYSU D8009</strain>
    </source>
</reference>
<dbReference type="InterPro" id="IPR000782">
    <property type="entry name" value="FAS1_domain"/>
</dbReference>